<evidence type="ECO:0000313" key="3">
    <source>
        <dbReference type="EMBL" id="APW62839.1"/>
    </source>
</evidence>
<sequence>MISLAQRVRDFRYSKGWGPDELANRAEISRTALYQIESGKTGLPRAGTLRRIAVALDVSMDELLGDDDDAAAVRAGSEPARPASHSREIRDWFPAEGGPLTLPAAALRGIRGLSEERESVRTMEPVARAAVANHEGVLMREGELMSKLHDLLHSPVGAGVARILDDLHGLIPRARHSG</sequence>
<dbReference type="PANTHER" id="PTHR46797:SF1">
    <property type="entry name" value="METHYLPHOSPHONATE SYNTHASE"/>
    <property type="match status" value="1"/>
</dbReference>
<dbReference type="CDD" id="cd00093">
    <property type="entry name" value="HTH_XRE"/>
    <property type="match status" value="1"/>
</dbReference>
<dbReference type="SUPFAM" id="SSF47413">
    <property type="entry name" value="lambda repressor-like DNA-binding domains"/>
    <property type="match status" value="1"/>
</dbReference>
<dbReference type="KEGG" id="pbor:BSF38_04393"/>
<dbReference type="InterPro" id="IPR010982">
    <property type="entry name" value="Lambda_DNA-bd_dom_sf"/>
</dbReference>
<gene>
    <name evidence="3" type="ORF">BSF38_04393</name>
</gene>
<dbReference type="PANTHER" id="PTHR46797">
    <property type="entry name" value="HTH-TYPE TRANSCRIPTIONAL REGULATOR"/>
    <property type="match status" value="1"/>
</dbReference>
<protein>
    <recommendedName>
        <fullName evidence="2">HTH cro/C1-type domain-containing protein</fullName>
    </recommendedName>
</protein>
<dbReference type="RefSeq" id="WP_237170565.1">
    <property type="nucleotide sequence ID" value="NZ_CP019082.1"/>
</dbReference>
<dbReference type="EMBL" id="CP019082">
    <property type="protein sequence ID" value="APW62839.1"/>
    <property type="molecule type" value="Genomic_DNA"/>
</dbReference>
<dbReference type="InterPro" id="IPR050807">
    <property type="entry name" value="TransReg_Diox_bact_type"/>
</dbReference>
<dbReference type="Pfam" id="PF13560">
    <property type="entry name" value="HTH_31"/>
    <property type="match status" value="1"/>
</dbReference>
<dbReference type="GO" id="GO:0003700">
    <property type="term" value="F:DNA-binding transcription factor activity"/>
    <property type="evidence" value="ECO:0007669"/>
    <property type="project" value="TreeGrafter"/>
</dbReference>
<reference evidence="4" key="1">
    <citation type="submission" date="2016-12" db="EMBL/GenBank/DDBJ databases">
        <title>Comparative genomics of four Isosphaeraceae planctomycetes: a common pool of plasmids and glycoside hydrolase genes.</title>
        <authorList>
            <person name="Ivanova A."/>
        </authorList>
    </citation>
    <scope>NUCLEOTIDE SEQUENCE [LARGE SCALE GENOMIC DNA]</scope>
    <source>
        <strain evidence="4">PX4</strain>
    </source>
</reference>
<dbReference type="GO" id="GO:0005829">
    <property type="term" value="C:cytosol"/>
    <property type="evidence" value="ECO:0007669"/>
    <property type="project" value="TreeGrafter"/>
</dbReference>
<dbReference type="SMART" id="SM00530">
    <property type="entry name" value="HTH_XRE"/>
    <property type="match status" value="1"/>
</dbReference>
<dbReference type="PROSITE" id="PS50943">
    <property type="entry name" value="HTH_CROC1"/>
    <property type="match status" value="1"/>
</dbReference>
<organism evidence="3 4">
    <name type="scientific">Paludisphaera borealis</name>
    <dbReference type="NCBI Taxonomy" id="1387353"/>
    <lineage>
        <taxon>Bacteria</taxon>
        <taxon>Pseudomonadati</taxon>
        <taxon>Planctomycetota</taxon>
        <taxon>Planctomycetia</taxon>
        <taxon>Isosphaerales</taxon>
        <taxon>Isosphaeraceae</taxon>
        <taxon>Paludisphaera</taxon>
    </lineage>
</organism>
<evidence type="ECO:0000256" key="1">
    <source>
        <dbReference type="ARBA" id="ARBA00023125"/>
    </source>
</evidence>
<dbReference type="AlphaFoldDB" id="A0A1U7CVC2"/>
<feature type="domain" description="HTH cro/C1-type" evidence="2">
    <location>
        <begin position="8"/>
        <end position="63"/>
    </location>
</feature>
<dbReference type="STRING" id="1387353.BSF38_04393"/>
<proteinExistence type="predicted"/>
<name>A0A1U7CVC2_9BACT</name>
<evidence type="ECO:0000313" key="4">
    <source>
        <dbReference type="Proteomes" id="UP000186309"/>
    </source>
</evidence>
<dbReference type="Gene3D" id="1.10.260.40">
    <property type="entry name" value="lambda repressor-like DNA-binding domains"/>
    <property type="match status" value="1"/>
</dbReference>
<evidence type="ECO:0000259" key="2">
    <source>
        <dbReference type="PROSITE" id="PS50943"/>
    </source>
</evidence>
<keyword evidence="4" id="KW-1185">Reference proteome</keyword>
<keyword evidence="1" id="KW-0238">DNA-binding</keyword>
<dbReference type="Proteomes" id="UP000186309">
    <property type="component" value="Chromosome"/>
</dbReference>
<accession>A0A1U7CVC2</accession>
<dbReference type="InterPro" id="IPR001387">
    <property type="entry name" value="Cro/C1-type_HTH"/>
</dbReference>
<dbReference type="GO" id="GO:0003677">
    <property type="term" value="F:DNA binding"/>
    <property type="evidence" value="ECO:0007669"/>
    <property type="project" value="UniProtKB-KW"/>
</dbReference>